<proteinExistence type="predicted"/>
<comment type="caution">
    <text evidence="1">The sequence shown here is derived from an EMBL/GenBank/DDBJ whole genome shotgun (WGS) entry which is preliminary data.</text>
</comment>
<name>A0ACC1XWU2_MELAZ</name>
<dbReference type="Proteomes" id="UP001164539">
    <property type="component" value="Chromosome 6"/>
</dbReference>
<reference evidence="1 2" key="1">
    <citation type="journal article" date="2023" name="Science">
        <title>Complex scaffold remodeling in plant triterpene biosynthesis.</title>
        <authorList>
            <person name="De La Pena R."/>
            <person name="Hodgson H."/>
            <person name="Liu J.C."/>
            <person name="Stephenson M.J."/>
            <person name="Martin A.C."/>
            <person name="Owen C."/>
            <person name="Harkess A."/>
            <person name="Leebens-Mack J."/>
            <person name="Jimenez L.E."/>
            <person name="Osbourn A."/>
            <person name="Sattely E.S."/>
        </authorList>
    </citation>
    <scope>NUCLEOTIDE SEQUENCE [LARGE SCALE GENOMIC DNA]</scope>
    <source>
        <strain evidence="2">cv. JPN11</strain>
        <tissue evidence="1">Leaf</tissue>
    </source>
</reference>
<sequence>MDFSLKKSFKSHGSYRHMRRLSASEQTRDDASPSQEEFSVLLHQERPSDHDQGHSISSPDNNPVVCREVTIKMDGADHHRQEYPTTSSSNNRNTRNGERKCGSFEFMQDGGGVDNKDDDNDPPSRLIGQFLNKQRNHGGEIALDMDLEMEELKQLTQTSSPLHYSTDQSREIGVSFDLSPVESMRRRYKDCAEGGDQTYIYSQLTQQQQQQQHQHKEQSFADTGRDEVLRCTSNASFNRNVKKTASLTKTKTRSRLDDPPPEELIELRSGKTPRSGQVKSSGFLGKISSVGDDDDDPLLGEDLPEEYTQSNFSVLIFIEWVSLVLIVAALVCSLLIHKLKQITVWDLKLWKWEVLVLVLICGRLVSGWGIRLIVFFIERNFVLRKKLLYFVYGVRKPVQNCLWLGLVLFTWHRLFDRKVERETKSKFLSYVTKILICLLIGTLLWLVKTLMVKSLASSFHVSTYFDRIQESLFYQYVIETLSGPPLIEYQNNEEDAERTAAEVDKLQKAGAFVPAELRDAAFSGPVKSGRVIGKSSRHKSTRSKLLSGPLSKKNTDRDGITIDHLHKLNPKNVSAWNMKRLINMVRHGSLSTLDEQILSEEDDSANQIRSECEAKAAARKIFLNVARPGSKYIYLEDLMRFMQEEEAVKTLSLFEDVTEHRRIRKSALKNWVVNAFRERKALALTLNDTKTAVNKLHQIVNIIVAAIILVIWLLILEIATSQFLLFLSSQLVLVAFIFGNTCKTIFEALIFLFVMHPFDVGDRCEVDGVQMIVEEMNILTTVFLRYDNLKIIFPNSVLSTKPIGNYYRSPDMGDAIEFCIHLSTPLEKITLIRQRIISYIETKKEHWCADPTIIFKDVEDFTRLRIAIWVNHKMNHQNMIERWERRALFIEEMIKIFKELDIQYRLFPLDINVRSLPPPPPPVVSDRMPSTWNTTSTAS</sequence>
<gene>
    <name evidence="1" type="ORF">OWV82_011017</name>
</gene>
<evidence type="ECO:0000313" key="1">
    <source>
        <dbReference type="EMBL" id="KAJ4715930.1"/>
    </source>
</evidence>
<accession>A0ACC1XWU2</accession>
<organism evidence="1 2">
    <name type="scientific">Melia azedarach</name>
    <name type="common">Chinaberry tree</name>
    <dbReference type="NCBI Taxonomy" id="155640"/>
    <lineage>
        <taxon>Eukaryota</taxon>
        <taxon>Viridiplantae</taxon>
        <taxon>Streptophyta</taxon>
        <taxon>Embryophyta</taxon>
        <taxon>Tracheophyta</taxon>
        <taxon>Spermatophyta</taxon>
        <taxon>Magnoliopsida</taxon>
        <taxon>eudicotyledons</taxon>
        <taxon>Gunneridae</taxon>
        <taxon>Pentapetalae</taxon>
        <taxon>rosids</taxon>
        <taxon>malvids</taxon>
        <taxon>Sapindales</taxon>
        <taxon>Meliaceae</taxon>
        <taxon>Melia</taxon>
    </lineage>
</organism>
<dbReference type="EMBL" id="CM051399">
    <property type="protein sequence ID" value="KAJ4715930.1"/>
    <property type="molecule type" value="Genomic_DNA"/>
</dbReference>
<protein>
    <submittedName>
        <fullName evidence="1">Mechanosensitive ion channel protein</fullName>
    </submittedName>
</protein>
<evidence type="ECO:0000313" key="2">
    <source>
        <dbReference type="Proteomes" id="UP001164539"/>
    </source>
</evidence>
<keyword evidence="2" id="KW-1185">Reference proteome</keyword>